<dbReference type="SUPFAM" id="SSF69593">
    <property type="entry name" value="Glycerol-3-phosphate (1)-acyltransferase"/>
    <property type="match status" value="1"/>
</dbReference>
<sequence>MNGKSAPMAAPSVSERARSIAFAVAFYGVTVLMAFPIPLLLLFPQGAIKFWCEVWSGAQRWCLRWVMGVRVVVEGEWPAGPVLVACKHEAMFEAVDMPTLLDFPAIFAKVELLNMPFWGKAGRAYGLVPVERDQGAKALRAMVSAARSFSASGRPLVIFPEGTRVTHGTRPELQAGFAGLYKLIGYPVVPLAVDSGRLLRGFWKRRGVVTYRFGAPIEPGLPREVIEARVHAAINALNTKD</sequence>
<evidence type="ECO:0000313" key="7">
    <source>
        <dbReference type="Proteomes" id="UP000753724"/>
    </source>
</evidence>
<organism evidence="6 7">
    <name type="scientific">Novosphingobium ovatum</name>
    <dbReference type="NCBI Taxonomy" id="1908523"/>
    <lineage>
        <taxon>Bacteria</taxon>
        <taxon>Pseudomonadati</taxon>
        <taxon>Pseudomonadota</taxon>
        <taxon>Alphaproteobacteria</taxon>
        <taxon>Sphingomonadales</taxon>
        <taxon>Sphingomonadaceae</taxon>
        <taxon>Novosphingobium</taxon>
    </lineage>
</organism>
<keyword evidence="4" id="KW-0472">Membrane</keyword>
<feature type="domain" description="Phospholipid/glycerol acyltransferase" evidence="5">
    <location>
        <begin position="82"/>
        <end position="196"/>
    </location>
</feature>
<reference evidence="7" key="1">
    <citation type="submission" date="2020-01" db="EMBL/GenBank/DDBJ databases">
        <title>Sphingomonas sp. strain CSW-10.</title>
        <authorList>
            <person name="Chen W.-M."/>
        </authorList>
    </citation>
    <scope>NUCLEOTIDE SEQUENCE [LARGE SCALE GENOMIC DNA]</scope>
    <source>
        <strain evidence="7">FSY-8</strain>
    </source>
</reference>
<comment type="caution">
    <text evidence="6">The sequence shown here is derived from an EMBL/GenBank/DDBJ whole genome shotgun (WGS) entry which is preliminary data.</text>
</comment>
<feature type="transmembrane region" description="Helical" evidence="4">
    <location>
        <begin position="20"/>
        <end position="43"/>
    </location>
</feature>
<dbReference type="InterPro" id="IPR002123">
    <property type="entry name" value="Plipid/glycerol_acylTrfase"/>
</dbReference>
<dbReference type="PANTHER" id="PTHR10434">
    <property type="entry name" value="1-ACYL-SN-GLYCEROL-3-PHOSPHATE ACYLTRANSFERASE"/>
    <property type="match status" value="1"/>
</dbReference>
<evidence type="ECO:0000313" key="6">
    <source>
        <dbReference type="EMBL" id="NBC36681.1"/>
    </source>
</evidence>
<gene>
    <name evidence="6" type="ORF">GTZ99_08940</name>
</gene>
<dbReference type="PANTHER" id="PTHR10434:SF11">
    <property type="entry name" value="1-ACYL-SN-GLYCEROL-3-PHOSPHATE ACYLTRANSFERASE"/>
    <property type="match status" value="1"/>
</dbReference>
<protein>
    <submittedName>
        <fullName evidence="6">1-acyl-sn-glycerol-3-phosphate acyltransferase</fullName>
    </submittedName>
</protein>
<keyword evidence="4" id="KW-0812">Transmembrane</keyword>
<evidence type="ECO:0000256" key="1">
    <source>
        <dbReference type="ARBA" id="ARBA00005189"/>
    </source>
</evidence>
<accession>A0ABW9XDQ9</accession>
<dbReference type="Proteomes" id="UP000753724">
    <property type="component" value="Unassembled WGS sequence"/>
</dbReference>
<evidence type="ECO:0000256" key="2">
    <source>
        <dbReference type="ARBA" id="ARBA00022679"/>
    </source>
</evidence>
<dbReference type="RefSeq" id="WP_161718001.1">
    <property type="nucleotide sequence ID" value="NZ_JAAAPO010000003.1"/>
</dbReference>
<dbReference type="CDD" id="cd07989">
    <property type="entry name" value="LPLAT_AGPAT-like"/>
    <property type="match status" value="1"/>
</dbReference>
<keyword evidence="7" id="KW-1185">Reference proteome</keyword>
<evidence type="ECO:0000256" key="3">
    <source>
        <dbReference type="ARBA" id="ARBA00023315"/>
    </source>
</evidence>
<evidence type="ECO:0000259" key="5">
    <source>
        <dbReference type="SMART" id="SM00563"/>
    </source>
</evidence>
<comment type="pathway">
    <text evidence="1">Lipid metabolism.</text>
</comment>
<name>A0ABW9XDQ9_9SPHN</name>
<keyword evidence="3 6" id="KW-0012">Acyltransferase</keyword>
<keyword evidence="4" id="KW-1133">Transmembrane helix</keyword>
<proteinExistence type="predicted"/>
<dbReference type="SMART" id="SM00563">
    <property type="entry name" value="PlsC"/>
    <property type="match status" value="1"/>
</dbReference>
<evidence type="ECO:0000256" key="4">
    <source>
        <dbReference type="SAM" id="Phobius"/>
    </source>
</evidence>
<keyword evidence="2" id="KW-0808">Transferase</keyword>
<dbReference type="EMBL" id="JAAAPO010000003">
    <property type="protein sequence ID" value="NBC36681.1"/>
    <property type="molecule type" value="Genomic_DNA"/>
</dbReference>
<dbReference type="GO" id="GO:0016746">
    <property type="term" value="F:acyltransferase activity"/>
    <property type="evidence" value="ECO:0007669"/>
    <property type="project" value="UniProtKB-KW"/>
</dbReference>
<dbReference type="Pfam" id="PF01553">
    <property type="entry name" value="Acyltransferase"/>
    <property type="match status" value="1"/>
</dbReference>